<gene>
    <name evidence="3" type="ORF">ISS97_21075</name>
</gene>
<feature type="domain" description="PKD" evidence="2">
    <location>
        <begin position="318"/>
        <end position="404"/>
    </location>
</feature>
<dbReference type="InterPro" id="IPR022409">
    <property type="entry name" value="PKD/Chitinase_dom"/>
</dbReference>
<keyword evidence="4" id="KW-1185">Reference proteome</keyword>
<feature type="compositionally biased region" description="Low complexity" evidence="1">
    <location>
        <begin position="385"/>
        <end position="400"/>
    </location>
</feature>
<dbReference type="InterPro" id="IPR035986">
    <property type="entry name" value="PKD_dom_sf"/>
</dbReference>
<proteinExistence type="predicted"/>
<dbReference type="Gene3D" id="2.60.120.260">
    <property type="entry name" value="Galactose-binding domain-like"/>
    <property type="match status" value="1"/>
</dbReference>
<comment type="caution">
    <text evidence="3">The sequence shown here is derived from an EMBL/GenBank/DDBJ whole genome shotgun (WGS) entry which is preliminary data.</text>
</comment>
<organism evidence="3 4">
    <name type="scientific">Dyella koreensis</name>
    <dbReference type="NCBI Taxonomy" id="311235"/>
    <lineage>
        <taxon>Bacteria</taxon>
        <taxon>Pseudomonadati</taxon>
        <taxon>Pseudomonadota</taxon>
        <taxon>Gammaproteobacteria</taxon>
        <taxon>Lysobacterales</taxon>
        <taxon>Rhodanobacteraceae</taxon>
        <taxon>Dyella</taxon>
    </lineage>
</organism>
<dbReference type="CDD" id="cd00146">
    <property type="entry name" value="PKD"/>
    <property type="match status" value="1"/>
</dbReference>
<name>A0ABW8KA63_9GAMM</name>
<evidence type="ECO:0000256" key="1">
    <source>
        <dbReference type="SAM" id="MobiDB-lite"/>
    </source>
</evidence>
<dbReference type="SMART" id="SM00089">
    <property type="entry name" value="PKD"/>
    <property type="match status" value="1"/>
</dbReference>
<dbReference type="InterPro" id="IPR013320">
    <property type="entry name" value="ConA-like_dom_sf"/>
</dbReference>
<dbReference type="SUPFAM" id="SSF49899">
    <property type="entry name" value="Concanavalin A-like lectins/glucanases"/>
    <property type="match status" value="1"/>
</dbReference>
<feature type="region of interest" description="Disordered" evidence="1">
    <location>
        <begin position="383"/>
        <end position="402"/>
    </location>
</feature>
<dbReference type="PROSITE" id="PS50093">
    <property type="entry name" value="PKD"/>
    <property type="match status" value="1"/>
</dbReference>
<protein>
    <submittedName>
        <fullName evidence="3">PKD domain-containing protein</fullName>
    </submittedName>
</protein>
<dbReference type="EMBL" id="JADIKD010000012">
    <property type="protein sequence ID" value="MFK2919767.1"/>
    <property type="molecule type" value="Genomic_DNA"/>
</dbReference>
<dbReference type="InterPro" id="IPR000601">
    <property type="entry name" value="PKD_dom"/>
</dbReference>
<dbReference type="Proteomes" id="UP001620408">
    <property type="component" value="Unassembled WGS sequence"/>
</dbReference>
<accession>A0ABW8KA63</accession>
<reference evidence="3 4" key="1">
    <citation type="submission" date="2020-10" db="EMBL/GenBank/DDBJ databases">
        <title>Phylogeny of dyella-like bacteria.</title>
        <authorList>
            <person name="Fu J."/>
        </authorList>
    </citation>
    <scope>NUCLEOTIDE SEQUENCE [LARGE SCALE GENOMIC DNA]</scope>
    <source>
        <strain evidence="3 4">BB4</strain>
    </source>
</reference>
<dbReference type="InterPro" id="IPR013783">
    <property type="entry name" value="Ig-like_fold"/>
</dbReference>
<sequence length="563" mass="57427">MKQYAALHTATAAATGTETLSYGGGVDGIGVTSGTPKVYLVVYGSQWGTSGTDANGNMTLTGDTVGAVPYLEKMFKGVGTGGELWSGVMTQYCDGPSVASGATSCPAGAPLVGYPTGGPFAGIWYDNSVASPSNATAAQLAQEAVNAAAHFGNTTAASNRYVQYVILSPTGTHPDGFNTTSGQFCAWHDYNGDAGVSSPYGDIAFTNMPYVYDMGTSCGQNFVNSGTAGNVDGFSIVNGHEYAETITDQNPAGGWTNHTGSSYNGQENADECAWLSSGQGASANVVMGNGTYAMQSTWSNDTNRCDISHPIVSGGGGGGGTPTANFSFTTSGLTATFTDSSTDSGGTISSHSWTFGDGGTSTATNPSHTYAAGGTYSVTETVTDGVSGKNSSKTSSVTVSSGGGGSQLIVNPGFETGAATPWSMTSGVLCSNSGCSGETAHGGTWFAWLDGYGSAHTDTVSQQVAIPSGKTSATLTFYLHIDTAETTTTTAYDKLNVQVLNSSGTVLKTLATYSNLNKGTGYTQRSFDLSAYIGQTVTIKFTGTEDSSLQTSFVLDDVNLNVQ</sequence>
<evidence type="ECO:0000259" key="2">
    <source>
        <dbReference type="PROSITE" id="PS50093"/>
    </source>
</evidence>
<dbReference type="SUPFAM" id="SSF49299">
    <property type="entry name" value="PKD domain"/>
    <property type="match status" value="1"/>
</dbReference>
<evidence type="ECO:0000313" key="3">
    <source>
        <dbReference type="EMBL" id="MFK2919767.1"/>
    </source>
</evidence>
<dbReference type="Gene3D" id="2.60.40.10">
    <property type="entry name" value="Immunoglobulins"/>
    <property type="match status" value="1"/>
</dbReference>
<dbReference type="Pfam" id="PF18911">
    <property type="entry name" value="PKD_4"/>
    <property type="match status" value="1"/>
</dbReference>
<evidence type="ECO:0000313" key="4">
    <source>
        <dbReference type="Proteomes" id="UP001620408"/>
    </source>
</evidence>